<dbReference type="InterPro" id="IPR009056">
    <property type="entry name" value="Cyt_c-like_dom"/>
</dbReference>
<evidence type="ECO:0000256" key="3">
    <source>
        <dbReference type="ARBA" id="ARBA00022723"/>
    </source>
</evidence>
<keyword evidence="3 9" id="KW-0479">Metal-binding</keyword>
<evidence type="ECO:0000256" key="10">
    <source>
        <dbReference type="SAM" id="SignalP"/>
    </source>
</evidence>
<feature type="binding site" description="axial binding residue" evidence="9">
    <location>
        <position position="253"/>
    </location>
    <ligand>
        <name>heme c</name>
        <dbReference type="ChEBI" id="CHEBI:61717"/>
        <label>2</label>
    </ligand>
    <ligandPart>
        <name>Fe</name>
        <dbReference type="ChEBI" id="CHEBI:18248"/>
    </ligandPart>
</feature>
<dbReference type="Pfam" id="PF03150">
    <property type="entry name" value="CCP_MauG"/>
    <property type="match status" value="1"/>
</dbReference>
<name>A0A512JC33_9HYPH</name>
<feature type="chain" id="PRO_5022034171" evidence="10">
    <location>
        <begin position="24"/>
        <end position="374"/>
    </location>
</feature>
<dbReference type="Pfam" id="PF21419">
    <property type="entry name" value="RoxA-like_Cyt-c"/>
    <property type="match status" value="1"/>
</dbReference>
<evidence type="ECO:0000256" key="8">
    <source>
        <dbReference type="PIRSR" id="PIRSR000294-1"/>
    </source>
</evidence>
<evidence type="ECO:0000256" key="6">
    <source>
        <dbReference type="ARBA" id="ARBA00023002"/>
    </source>
</evidence>
<keyword evidence="5" id="KW-0574">Periplasm</keyword>
<reference evidence="12 14" key="3">
    <citation type="submission" date="2019-07" db="EMBL/GenBank/DDBJ databases">
        <title>Whole genome shotgun sequence of Methylobacterium oxalidis NBRC 107715.</title>
        <authorList>
            <person name="Hosoyama A."/>
            <person name="Uohara A."/>
            <person name="Ohji S."/>
            <person name="Ichikawa N."/>
        </authorList>
    </citation>
    <scope>NUCLEOTIDE SEQUENCE [LARGE SCALE GENOMIC DNA]</scope>
    <source>
        <strain evidence="12 14">NBRC 107715</strain>
    </source>
</reference>
<comment type="PTM">
    <text evidence="8">Binds 2 heme groups per subunit.</text>
</comment>
<reference evidence="15" key="2">
    <citation type="journal article" date="2019" name="Int. J. Syst. Evol. Microbiol.">
        <title>The Global Catalogue of Microorganisms (GCM) 10K type strain sequencing project: providing services to taxonomists for standard genome sequencing and annotation.</title>
        <authorList>
            <consortium name="The Broad Institute Genomics Platform"/>
            <consortium name="The Broad Institute Genome Sequencing Center for Infectious Disease"/>
            <person name="Wu L."/>
            <person name="Ma J."/>
        </authorList>
    </citation>
    <scope>NUCLEOTIDE SEQUENCE [LARGE SCALE GENOMIC DNA]</scope>
    <source>
        <strain evidence="15">NBRC 107715</strain>
    </source>
</reference>
<feature type="binding site" description="covalent" evidence="8">
    <location>
        <position position="87"/>
    </location>
    <ligand>
        <name>heme c</name>
        <dbReference type="ChEBI" id="CHEBI:61717"/>
        <label>1</label>
    </ligand>
</feature>
<dbReference type="GO" id="GO:0004130">
    <property type="term" value="F:cytochrome-c peroxidase activity"/>
    <property type="evidence" value="ECO:0007669"/>
    <property type="project" value="TreeGrafter"/>
</dbReference>
<feature type="binding site" description="covalent" evidence="8">
    <location>
        <position position="90"/>
    </location>
    <ligand>
        <name>heme c</name>
        <dbReference type="ChEBI" id="CHEBI:61717"/>
        <label>1</label>
    </ligand>
</feature>
<dbReference type="PANTHER" id="PTHR30600:SF13">
    <property type="entry name" value="METHYLAMINE UTILIZATION PROTEIN"/>
    <property type="match status" value="1"/>
</dbReference>
<evidence type="ECO:0000313" key="15">
    <source>
        <dbReference type="Proteomes" id="UP001156856"/>
    </source>
</evidence>
<feature type="binding site" description="covalent" evidence="8">
    <location>
        <position position="249"/>
    </location>
    <ligand>
        <name>heme c</name>
        <dbReference type="ChEBI" id="CHEBI:61717"/>
        <label>2</label>
    </ligand>
</feature>
<keyword evidence="2 8" id="KW-0349">Heme</keyword>
<proteinExistence type="predicted"/>
<dbReference type="EMBL" id="BSPK01000066">
    <property type="protein sequence ID" value="GLS65204.1"/>
    <property type="molecule type" value="Genomic_DNA"/>
</dbReference>
<protein>
    <submittedName>
        <fullName evidence="12">Cytochrome-c peroxidase</fullName>
    </submittedName>
</protein>
<feature type="domain" description="Cytochrome c" evidence="11">
    <location>
        <begin position="234"/>
        <end position="355"/>
    </location>
</feature>
<keyword evidence="6" id="KW-0560">Oxidoreductase</keyword>
<dbReference type="InterPro" id="IPR051395">
    <property type="entry name" value="Cytochrome_c_Peroxidase/MauG"/>
</dbReference>
<keyword evidence="4 10" id="KW-0732">Signal</keyword>
<accession>A0A512JC33</accession>
<dbReference type="GO" id="GO:0042597">
    <property type="term" value="C:periplasmic space"/>
    <property type="evidence" value="ECO:0007669"/>
    <property type="project" value="UniProtKB-SubCell"/>
</dbReference>
<dbReference type="PIRSF" id="PIRSF000294">
    <property type="entry name" value="Cytochrome-c_peroxidase"/>
    <property type="match status" value="1"/>
</dbReference>
<dbReference type="GO" id="GO:0046872">
    <property type="term" value="F:metal ion binding"/>
    <property type="evidence" value="ECO:0007669"/>
    <property type="project" value="UniProtKB-KW"/>
</dbReference>
<evidence type="ECO:0000256" key="1">
    <source>
        <dbReference type="ARBA" id="ARBA00004418"/>
    </source>
</evidence>
<sequence>MMAWKVGGALASLLVLIWVSNSAAVAPASETAPARSAAAKRETWRRDYRAPTAIPFPDANPYSEAKAELGRRLFFDPILSGDRNRSCASCHVPALGWGDGRGRALDLSGGDMELRTPSILNLAWQERLGWDGKFRTLESVSFFPITGAGNMNLPVAEALRRLSEDADYARAFAEAFETSSEGLPQAQTRIPSRATPVVTQERVEAALATFERLIVSRPAPFDRWIGGDEGAITEAAKRGFDLFNGKANCAACHSGWSFTDGSYHDIGTATGSDIGRGRYFPNAPALRYAFKTPGLREVSRRAPYMHNGSVPTLAAVIDLYDRGGIDRPSRSADIRPLGLSLSEKADLAAFLETLSSEPGRVPALADLTADTPRP</sequence>
<feature type="binding site" description="covalent" evidence="8">
    <location>
        <position position="252"/>
    </location>
    <ligand>
        <name>heme c</name>
        <dbReference type="ChEBI" id="CHEBI:61717"/>
        <label>2</label>
    </ligand>
</feature>
<dbReference type="Proteomes" id="UP000321960">
    <property type="component" value="Unassembled WGS sequence"/>
</dbReference>
<reference evidence="13" key="1">
    <citation type="journal article" date="2014" name="Int. J. Syst. Evol. Microbiol.">
        <title>Complete genome of a new Firmicutes species belonging to the dominant human colonic microbiota ('Ruminococcus bicirculans') reveals two chromosomes and a selective capacity to utilize plant glucans.</title>
        <authorList>
            <consortium name="NISC Comparative Sequencing Program"/>
            <person name="Wegmann U."/>
            <person name="Louis P."/>
            <person name="Goesmann A."/>
            <person name="Henrissat B."/>
            <person name="Duncan S.H."/>
            <person name="Flint H.J."/>
        </authorList>
    </citation>
    <scope>NUCLEOTIDE SEQUENCE</scope>
    <source>
        <strain evidence="13">NBRC 107715</strain>
    </source>
</reference>
<evidence type="ECO:0000256" key="9">
    <source>
        <dbReference type="PIRSR" id="PIRSR000294-2"/>
    </source>
</evidence>
<dbReference type="InterPro" id="IPR036909">
    <property type="entry name" value="Cyt_c-like_dom_sf"/>
</dbReference>
<keyword evidence="15" id="KW-1185">Reference proteome</keyword>
<evidence type="ECO:0000313" key="12">
    <source>
        <dbReference type="EMBL" id="GEP07503.1"/>
    </source>
</evidence>
<dbReference type="Proteomes" id="UP001156856">
    <property type="component" value="Unassembled WGS sequence"/>
</dbReference>
<dbReference type="SUPFAM" id="SSF46626">
    <property type="entry name" value="Cytochrome c"/>
    <property type="match status" value="2"/>
</dbReference>
<comment type="cofactor">
    <cofactor evidence="8">
        <name>heme</name>
        <dbReference type="ChEBI" id="CHEBI:30413"/>
    </cofactor>
    <text evidence="8">Binds 2 heme groups.</text>
</comment>
<feature type="domain" description="Cytochrome c" evidence="11">
    <location>
        <begin position="65"/>
        <end position="218"/>
    </location>
</feature>
<dbReference type="InterPro" id="IPR026259">
    <property type="entry name" value="MauG/Cytc_peroxidase"/>
</dbReference>
<keyword evidence="7 9" id="KW-0408">Iron</keyword>
<dbReference type="AlphaFoldDB" id="A0A512JC33"/>
<comment type="caution">
    <text evidence="12">The sequence shown here is derived from an EMBL/GenBank/DDBJ whole genome shotgun (WGS) entry which is preliminary data.</text>
</comment>
<evidence type="ECO:0000256" key="2">
    <source>
        <dbReference type="ARBA" id="ARBA00022617"/>
    </source>
</evidence>
<feature type="signal peptide" evidence="10">
    <location>
        <begin position="1"/>
        <end position="23"/>
    </location>
</feature>
<organism evidence="12 14">
    <name type="scientific">Methylobacterium oxalidis</name>
    <dbReference type="NCBI Taxonomy" id="944322"/>
    <lineage>
        <taxon>Bacteria</taxon>
        <taxon>Pseudomonadati</taxon>
        <taxon>Pseudomonadota</taxon>
        <taxon>Alphaproteobacteria</taxon>
        <taxon>Hyphomicrobiales</taxon>
        <taxon>Methylobacteriaceae</taxon>
        <taxon>Methylobacterium</taxon>
    </lineage>
</organism>
<dbReference type="EMBL" id="BJZU01000158">
    <property type="protein sequence ID" value="GEP07503.1"/>
    <property type="molecule type" value="Genomic_DNA"/>
</dbReference>
<evidence type="ECO:0000259" key="11">
    <source>
        <dbReference type="PROSITE" id="PS51007"/>
    </source>
</evidence>
<dbReference type="GO" id="GO:0020037">
    <property type="term" value="F:heme binding"/>
    <property type="evidence" value="ECO:0007669"/>
    <property type="project" value="InterPro"/>
</dbReference>
<evidence type="ECO:0000256" key="5">
    <source>
        <dbReference type="ARBA" id="ARBA00022764"/>
    </source>
</evidence>
<evidence type="ECO:0000256" key="4">
    <source>
        <dbReference type="ARBA" id="ARBA00022729"/>
    </source>
</evidence>
<dbReference type="PROSITE" id="PS51007">
    <property type="entry name" value="CYTC"/>
    <property type="match status" value="2"/>
</dbReference>
<reference evidence="13" key="4">
    <citation type="submission" date="2023-01" db="EMBL/GenBank/DDBJ databases">
        <title>Draft genome sequence of Methylobacterium oxalidis strain NBRC 107715.</title>
        <authorList>
            <person name="Sun Q."/>
            <person name="Mori K."/>
        </authorList>
    </citation>
    <scope>NUCLEOTIDE SEQUENCE</scope>
    <source>
        <strain evidence="13">NBRC 107715</strain>
    </source>
</reference>
<comment type="subcellular location">
    <subcellularLocation>
        <location evidence="1">Periplasm</location>
    </subcellularLocation>
</comment>
<dbReference type="GO" id="GO:0009055">
    <property type="term" value="F:electron transfer activity"/>
    <property type="evidence" value="ECO:0007669"/>
    <property type="project" value="InterPro"/>
</dbReference>
<dbReference type="InterPro" id="IPR004852">
    <property type="entry name" value="Di-haem_cyt_c_peroxidsae"/>
</dbReference>
<evidence type="ECO:0000313" key="14">
    <source>
        <dbReference type="Proteomes" id="UP000321960"/>
    </source>
</evidence>
<gene>
    <name evidence="12" type="primary">mauG_2</name>
    <name evidence="13" type="synonym">mauG_1</name>
    <name evidence="13" type="ORF">GCM10007888_35860</name>
    <name evidence="12" type="ORF">MOX02_55410</name>
</gene>
<keyword evidence="12" id="KW-0575">Peroxidase</keyword>
<feature type="binding site" description="axial binding residue" evidence="9">
    <location>
        <position position="91"/>
    </location>
    <ligand>
        <name>heme c</name>
        <dbReference type="ChEBI" id="CHEBI:61717"/>
        <label>1</label>
    </ligand>
    <ligandPart>
        <name>Fe</name>
        <dbReference type="ChEBI" id="CHEBI:18248"/>
    </ligandPart>
</feature>
<dbReference type="PANTHER" id="PTHR30600">
    <property type="entry name" value="CYTOCHROME C PEROXIDASE-RELATED"/>
    <property type="match status" value="1"/>
</dbReference>
<dbReference type="Gene3D" id="1.10.760.10">
    <property type="entry name" value="Cytochrome c-like domain"/>
    <property type="match status" value="2"/>
</dbReference>
<evidence type="ECO:0000313" key="13">
    <source>
        <dbReference type="EMBL" id="GLS65204.1"/>
    </source>
</evidence>
<evidence type="ECO:0000256" key="7">
    <source>
        <dbReference type="ARBA" id="ARBA00023004"/>
    </source>
</evidence>